<organism evidence="4 5">
    <name type="scientific">Massilia genomosp. 1</name>
    <dbReference type="NCBI Taxonomy" id="2609280"/>
    <lineage>
        <taxon>Bacteria</taxon>
        <taxon>Pseudomonadati</taxon>
        <taxon>Pseudomonadota</taxon>
        <taxon>Betaproteobacteria</taxon>
        <taxon>Burkholderiales</taxon>
        <taxon>Oxalobacteraceae</taxon>
        <taxon>Telluria group</taxon>
        <taxon>Massilia</taxon>
    </lineage>
</organism>
<protein>
    <submittedName>
        <fullName evidence="4">TetR family transcriptional regulator</fullName>
    </submittedName>
</protein>
<evidence type="ECO:0000313" key="4">
    <source>
        <dbReference type="EMBL" id="NHZ60850.1"/>
    </source>
</evidence>
<accession>A0ABX0MJS5</accession>
<dbReference type="InterPro" id="IPR009057">
    <property type="entry name" value="Homeodomain-like_sf"/>
</dbReference>
<dbReference type="EMBL" id="WHJF01000002">
    <property type="protein sequence ID" value="NHZ60850.1"/>
    <property type="molecule type" value="Genomic_DNA"/>
</dbReference>
<dbReference type="PROSITE" id="PS50977">
    <property type="entry name" value="HTH_TETR_2"/>
    <property type="match status" value="1"/>
</dbReference>
<feature type="DNA-binding region" description="H-T-H motif" evidence="2">
    <location>
        <begin position="68"/>
        <end position="87"/>
    </location>
</feature>
<dbReference type="SUPFAM" id="SSF46689">
    <property type="entry name" value="Homeodomain-like"/>
    <property type="match status" value="1"/>
</dbReference>
<dbReference type="InterPro" id="IPR001647">
    <property type="entry name" value="HTH_TetR"/>
</dbReference>
<gene>
    <name evidence="4" type="ORF">F1735_00750</name>
</gene>
<dbReference type="Pfam" id="PF00440">
    <property type="entry name" value="TetR_N"/>
    <property type="match status" value="1"/>
</dbReference>
<evidence type="ECO:0000259" key="3">
    <source>
        <dbReference type="PROSITE" id="PS50977"/>
    </source>
</evidence>
<evidence type="ECO:0000256" key="1">
    <source>
        <dbReference type="ARBA" id="ARBA00023125"/>
    </source>
</evidence>
<dbReference type="Gene3D" id="1.10.357.10">
    <property type="entry name" value="Tetracycline Repressor, domain 2"/>
    <property type="match status" value="1"/>
</dbReference>
<dbReference type="Proteomes" id="UP000610594">
    <property type="component" value="Unassembled WGS sequence"/>
</dbReference>
<reference evidence="4 5" key="1">
    <citation type="submission" date="2019-10" db="EMBL/GenBank/DDBJ databases">
        <title>Taxonomy of Antarctic Massilia spp.: description of Massilia rubra sp. nov., Massilia aquatica sp. nov., Massilia mucilaginosa sp. nov., Massilia frigida sp. nov. isolated from streams, lakes and regoliths.</title>
        <authorList>
            <person name="Holochova P."/>
            <person name="Sedlacek I."/>
            <person name="Kralova S."/>
            <person name="Maslanova I."/>
            <person name="Busse H.-J."/>
            <person name="Stankova E."/>
            <person name="Vrbovska V."/>
            <person name="Kovarovic V."/>
            <person name="Bartak M."/>
            <person name="Svec P."/>
            <person name="Pantucek R."/>
        </authorList>
    </citation>
    <scope>NUCLEOTIDE SEQUENCE [LARGE SCALE GENOMIC DNA]</scope>
    <source>
        <strain evidence="4 5">CCM 8694</strain>
    </source>
</reference>
<feature type="domain" description="HTH tetR-type" evidence="3">
    <location>
        <begin position="45"/>
        <end position="105"/>
    </location>
</feature>
<name>A0ABX0MJS5_9BURK</name>
<proteinExistence type="predicted"/>
<comment type="caution">
    <text evidence="4">The sequence shown here is derived from an EMBL/GenBank/DDBJ whole genome shotgun (WGS) entry which is preliminary data.</text>
</comment>
<sequence length="221" mass="24330">MVSWVCRRYLMMPAHETACRAPARAPPSYCWEFAMSSPRSPGQPRLSRETWLDFGLAVLREDGPQALKADPLCKRMGVSRGSFYWHFDSAASFALAVLERWESVATDQIIGSIALAATDAPARLHLLLSNVGQLDVGLYDAINTLGAQDPGAAQVLRRVHERRVAFVASLLVEAGFEAPEAATRAQLIYAWAMGELLTREAGRNAFSAAQIEAVERLLMQR</sequence>
<evidence type="ECO:0000256" key="2">
    <source>
        <dbReference type="PROSITE-ProRule" id="PRU00335"/>
    </source>
</evidence>
<keyword evidence="5" id="KW-1185">Reference proteome</keyword>
<evidence type="ECO:0000313" key="5">
    <source>
        <dbReference type="Proteomes" id="UP000610594"/>
    </source>
</evidence>
<keyword evidence="1 2" id="KW-0238">DNA-binding</keyword>